<dbReference type="PROSITE" id="PS00719">
    <property type="entry name" value="GLYCOSYL_HYDROL_F2_1"/>
    <property type="match status" value="1"/>
</dbReference>
<dbReference type="InterPro" id="IPR017853">
    <property type="entry name" value="GH"/>
</dbReference>
<dbReference type="InterPro" id="IPR036156">
    <property type="entry name" value="Beta-gal/glucu_dom_sf"/>
</dbReference>
<dbReference type="InterPro" id="IPR023230">
    <property type="entry name" value="Glyco_hydro_2_CS"/>
</dbReference>
<dbReference type="RefSeq" id="WP_212691941.1">
    <property type="nucleotide sequence ID" value="NZ_CP058561.1"/>
</dbReference>
<dbReference type="SUPFAM" id="SSF49785">
    <property type="entry name" value="Galactose-binding domain-like"/>
    <property type="match status" value="3"/>
</dbReference>
<dbReference type="Gene3D" id="2.60.120.260">
    <property type="entry name" value="Galactose-binding domain-like"/>
    <property type="match status" value="3"/>
</dbReference>
<dbReference type="InterPro" id="IPR000421">
    <property type="entry name" value="FA58C"/>
</dbReference>
<dbReference type="Pfam" id="PF16355">
    <property type="entry name" value="DUF4982"/>
    <property type="match status" value="1"/>
</dbReference>
<keyword evidence="2 4" id="KW-0378">Hydrolase</keyword>
<dbReference type="SUPFAM" id="SSF49373">
    <property type="entry name" value="Invasin/intimin cell-adhesion fragments"/>
    <property type="match status" value="1"/>
</dbReference>
<dbReference type="Pfam" id="PF00754">
    <property type="entry name" value="F5_F8_type_C"/>
    <property type="match status" value="2"/>
</dbReference>
<dbReference type="KEGG" id="vgu:HYG85_01150"/>
<dbReference type="EMBL" id="CP058561">
    <property type="protein sequence ID" value="QUH27597.1"/>
    <property type="molecule type" value="Genomic_DNA"/>
</dbReference>
<dbReference type="GO" id="GO:0005975">
    <property type="term" value="P:carbohydrate metabolic process"/>
    <property type="evidence" value="ECO:0007669"/>
    <property type="project" value="InterPro"/>
</dbReference>
<gene>
    <name evidence="8" type="ORF">HYG85_01150</name>
</gene>
<dbReference type="SUPFAM" id="SSF51445">
    <property type="entry name" value="(Trans)glycosidases"/>
    <property type="match status" value="1"/>
</dbReference>
<dbReference type="InterPro" id="IPR008979">
    <property type="entry name" value="Galactose-bd-like_sf"/>
</dbReference>
<evidence type="ECO:0000256" key="5">
    <source>
        <dbReference type="SAM" id="MobiDB-lite"/>
    </source>
</evidence>
<evidence type="ECO:0000313" key="9">
    <source>
        <dbReference type="Proteomes" id="UP000677305"/>
    </source>
</evidence>
<dbReference type="Proteomes" id="UP000677305">
    <property type="component" value="Chromosome"/>
</dbReference>
<dbReference type="Pfam" id="PF00703">
    <property type="entry name" value="Glyco_hydro_2"/>
    <property type="match status" value="1"/>
</dbReference>
<dbReference type="Gene3D" id="3.20.20.80">
    <property type="entry name" value="Glycosidases"/>
    <property type="match status" value="1"/>
</dbReference>
<evidence type="ECO:0000256" key="1">
    <source>
        <dbReference type="ARBA" id="ARBA00007401"/>
    </source>
</evidence>
<reference evidence="8 9" key="1">
    <citation type="submission" date="2020-07" db="EMBL/GenBank/DDBJ databases">
        <title>Vallitalea guaymasensis genome.</title>
        <authorList>
            <person name="Postec A."/>
        </authorList>
    </citation>
    <scope>NUCLEOTIDE SEQUENCE [LARGE SCALE GENOMIC DNA]</scope>
    <source>
        <strain evidence="8 9">Ra1766G1</strain>
    </source>
</reference>
<feature type="signal peptide" evidence="6">
    <location>
        <begin position="1"/>
        <end position="32"/>
    </location>
</feature>
<proteinExistence type="inferred from homology"/>
<dbReference type="InterPro" id="IPR006101">
    <property type="entry name" value="Glyco_hydro_2"/>
</dbReference>
<dbReference type="Pfam" id="PF02837">
    <property type="entry name" value="Glyco_hydro_2_N"/>
    <property type="match status" value="1"/>
</dbReference>
<dbReference type="Pfam" id="PF18565">
    <property type="entry name" value="Glyco_hydro2_C5"/>
    <property type="match status" value="1"/>
</dbReference>
<feature type="compositionally biased region" description="Polar residues" evidence="5">
    <location>
        <begin position="44"/>
        <end position="53"/>
    </location>
</feature>
<dbReference type="GO" id="GO:0004553">
    <property type="term" value="F:hydrolase activity, hydrolyzing O-glycosyl compounds"/>
    <property type="evidence" value="ECO:0007669"/>
    <property type="project" value="InterPro"/>
</dbReference>
<dbReference type="InterPro" id="IPR006103">
    <property type="entry name" value="Glyco_hydro_2_cat"/>
</dbReference>
<feature type="region of interest" description="Disordered" evidence="5">
    <location>
        <begin position="44"/>
        <end position="68"/>
    </location>
</feature>
<feature type="domain" description="F5/8 type C" evidence="7">
    <location>
        <begin position="26"/>
        <end position="167"/>
    </location>
</feature>
<dbReference type="PANTHER" id="PTHR42732:SF1">
    <property type="entry name" value="BETA-MANNOSIDASE"/>
    <property type="match status" value="1"/>
</dbReference>
<accession>A0A8J8M739</accession>
<feature type="domain" description="F5/8 type C" evidence="7">
    <location>
        <begin position="925"/>
        <end position="1067"/>
    </location>
</feature>
<keyword evidence="6" id="KW-0732">Signal</keyword>
<dbReference type="PRINTS" id="PR00132">
    <property type="entry name" value="GLHYDRLASE2"/>
</dbReference>
<evidence type="ECO:0000313" key="8">
    <source>
        <dbReference type="EMBL" id="QUH27597.1"/>
    </source>
</evidence>
<dbReference type="Gene3D" id="2.60.40.10">
    <property type="entry name" value="Immunoglobulins"/>
    <property type="match status" value="3"/>
</dbReference>
<evidence type="ECO:0000256" key="4">
    <source>
        <dbReference type="RuleBase" id="RU361154"/>
    </source>
</evidence>
<dbReference type="Pfam" id="PF02836">
    <property type="entry name" value="Glyco_hydro_2_C"/>
    <property type="match status" value="1"/>
</dbReference>
<dbReference type="InterPro" id="IPR051913">
    <property type="entry name" value="GH2_Domain-Containing"/>
</dbReference>
<organism evidence="8 9">
    <name type="scientific">Vallitalea guaymasensis</name>
    <dbReference type="NCBI Taxonomy" id="1185412"/>
    <lineage>
        <taxon>Bacteria</taxon>
        <taxon>Bacillati</taxon>
        <taxon>Bacillota</taxon>
        <taxon>Clostridia</taxon>
        <taxon>Lachnospirales</taxon>
        <taxon>Vallitaleaceae</taxon>
        <taxon>Vallitalea</taxon>
    </lineage>
</organism>
<dbReference type="InterPro" id="IPR006104">
    <property type="entry name" value="Glyco_hydro_2_N"/>
</dbReference>
<sequence length="1067" mass="121909">MDKLKKLYKLNGVVLVSIIFLTVIFMSNNAFAVENNDVAQGKTATADSWQPISGRTADKGNDGDESTRWSASDGKWGHWWKVDLGASHTLDGCSVKWEFNKVYKYKIEVSPDDINWLMVADETNNTISKQIQTNDFNIDNIRYVRITITETENGCWASFYDFKVFGTKKFSEPIEPTPYSNVNSNRSILNFNTNWLYSNQDNENYKSITCDELRFTDVCLPHCNKLLNKHFDLDISQVQFISWYRRHFNVPEEYRGRRVLIEFQGVSTVAEVYVNGSFVGEHKGAYTSFTYDITDYIDYGNVDNVIAVRVDSTERKDIPPEGLIDVDFFLFGGIYRDVNMIITDPVYVDWTFLRTVPLEDDSIMVAATTKVNNKSMVPKQCKVISDIVDADNNIVAIGESSHTIEAGSTHEFNNFTTRILEPDLWHPDDPNLYKVYTRVLINDTDYVDKYITDTGLRWINFNKNDGKFYINGEYMKLRGTNRHETFPYIGRAAANRLQARDADIIKYEMGCNIVRCSHYPQDPEFLERCDEIGLLVLEETPGWFNIGLSSWKDIVLDNIEEMIIRDRNHPSIIAWAVRINESIDDNSFYKNTNAKARSLDPTRPTTGSRFVANYLSAFYEDLFGYNDFTEGIKEPRVLPWLVTEYEGHKFPVKSFDNEDRLLENLLRHAKVQNEAQIRENVSGALGWCAFDYNTPLADSYSNNNIRYHGAFDMFRMPKHVAYFYLSQQSREHYGPVVYIANYWKENSPSTVTVASNCDKVELFVNGISQGIKQPNLYTSLNHPLFEFKDIDYVGGEIRAEGRINGEVVASHVRHTPGQPVKLLLKADDYTLTADGSDMTRITVTALDEYNQIVPLSNNSVEFQVTGAGTFLGESPFILEDGKGGFFVKTILNETGTITCKATSDGLIESNISISVVDMTEPVVPITENGNGVIPEEGENIAFNRFVSSDSEQSGNRVYYINDDSFDTRWCANDWDANHWCTIDLGDTYSIQGTEVTWEKSDTVYKYKVEVSSDKNNWITVVDKTDNNISDQIQKDDFVSNDVRYVRITITGLEKNAWASIRDFKVFK</sequence>
<dbReference type="AlphaFoldDB" id="A0A8J8M739"/>
<evidence type="ECO:0000256" key="2">
    <source>
        <dbReference type="ARBA" id="ARBA00022801"/>
    </source>
</evidence>
<evidence type="ECO:0000256" key="6">
    <source>
        <dbReference type="SAM" id="SignalP"/>
    </source>
</evidence>
<protein>
    <submittedName>
        <fullName evidence="8">Discoidin domain-containing protein</fullName>
    </submittedName>
</protein>
<feature type="compositionally biased region" description="Basic and acidic residues" evidence="5">
    <location>
        <begin position="56"/>
        <end position="67"/>
    </location>
</feature>
<comment type="similarity">
    <text evidence="1 4">Belongs to the glycosyl hydrolase 2 family.</text>
</comment>
<dbReference type="SUPFAM" id="SSF49303">
    <property type="entry name" value="beta-Galactosidase/glucuronidase domain"/>
    <property type="match status" value="1"/>
</dbReference>
<dbReference type="InterPro" id="IPR040605">
    <property type="entry name" value="Glyco_hydro2_dom5"/>
</dbReference>
<evidence type="ECO:0000259" key="7">
    <source>
        <dbReference type="PROSITE" id="PS50022"/>
    </source>
</evidence>
<dbReference type="PANTHER" id="PTHR42732">
    <property type="entry name" value="BETA-GALACTOSIDASE"/>
    <property type="match status" value="1"/>
</dbReference>
<name>A0A8J8M739_9FIRM</name>
<dbReference type="InterPro" id="IPR013783">
    <property type="entry name" value="Ig-like_fold"/>
</dbReference>
<dbReference type="InterPro" id="IPR006102">
    <property type="entry name" value="Ig-like_GH2"/>
</dbReference>
<dbReference type="PROSITE" id="PS50022">
    <property type="entry name" value="FA58C_3"/>
    <property type="match status" value="2"/>
</dbReference>
<evidence type="ECO:0000256" key="3">
    <source>
        <dbReference type="ARBA" id="ARBA00023295"/>
    </source>
</evidence>
<feature type="chain" id="PRO_5035239775" evidence="6">
    <location>
        <begin position="33"/>
        <end position="1067"/>
    </location>
</feature>
<dbReference type="InterPro" id="IPR032311">
    <property type="entry name" value="DUF4982"/>
</dbReference>
<keyword evidence="3 4" id="KW-0326">Glycosidase</keyword>
<keyword evidence="9" id="KW-1185">Reference proteome</keyword>
<dbReference type="InterPro" id="IPR008964">
    <property type="entry name" value="Invasin/intimin_cell_adhesion"/>
</dbReference>